<dbReference type="GO" id="GO:0005829">
    <property type="term" value="C:cytosol"/>
    <property type="evidence" value="ECO:0007669"/>
    <property type="project" value="TreeGrafter"/>
</dbReference>
<dbReference type="EMBL" id="QZBU01000543">
    <property type="protein sequence ID" value="TIA65287.1"/>
    <property type="molecule type" value="Genomic_DNA"/>
</dbReference>
<name>A0A4T0DVW2_AURPU</name>
<feature type="compositionally biased region" description="Polar residues" evidence="13">
    <location>
        <begin position="349"/>
        <end position="365"/>
    </location>
</feature>
<dbReference type="GO" id="GO:0004737">
    <property type="term" value="F:pyruvate decarboxylase activity"/>
    <property type="evidence" value="ECO:0007669"/>
    <property type="project" value="UniProtKB-EC"/>
</dbReference>
<dbReference type="SUPFAM" id="SSF52518">
    <property type="entry name" value="Thiamin diphosphate-binding fold (THDP-binding)"/>
    <property type="match status" value="2"/>
</dbReference>
<evidence type="ECO:0000259" key="16">
    <source>
        <dbReference type="Pfam" id="PF02776"/>
    </source>
</evidence>
<dbReference type="SUPFAM" id="SSF52467">
    <property type="entry name" value="DHS-like NAD/FAD-binding domain"/>
    <property type="match status" value="1"/>
</dbReference>
<comment type="catalytic activity">
    <reaction evidence="1">
        <text>a 2-oxocarboxylate + H(+) = an aldehyde + CO2</text>
        <dbReference type="Rhea" id="RHEA:11628"/>
        <dbReference type="ChEBI" id="CHEBI:15378"/>
        <dbReference type="ChEBI" id="CHEBI:16526"/>
        <dbReference type="ChEBI" id="CHEBI:17478"/>
        <dbReference type="ChEBI" id="CHEBI:35179"/>
        <dbReference type="EC" id="4.1.1.1"/>
    </reaction>
</comment>
<dbReference type="InterPro" id="IPR047213">
    <property type="entry name" value="TPP_PYR_PDC_IPDC-like"/>
</dbReference>
<dbReference type="FunFam" id="3.40.50.970:FF:000019">
    <property type="entry name" value="Pyruvate decarboxylase isozyme"/>
    <property type="match status" value="1"/>
</dbReference>
<comment type="cofactor">
    <cofactor evidence="2">
        <name>thiamine diphosphate</name>
        <dbReference type="ChEBI" id="CHEBI:58937"/>
    </cofactor>
</comment>
<feature type="binding site" evidence="11">
    <location>
        <position position="484"/>
    </location>
    <ligand>
        <name>Mg(2+)</name>
        <dbReference type="ChEBI" id="CHEBI:18420"/>
    </ligand>
</feature>
<evidence type="ECO:0000256" key="6">
    <source>
        <dbReference type="ARBA" id="ARBA00022723"/>
    </source>
</evidence>
<dbReference type="Proteomes" id="UP000304947">
    <property type="component" value="Unassembled WGS sequence"/>
</dbReference>
<comment type="similarity">
    <text evidence="3 12">Belongs to the TPP enzyme family.</text>
</comment>
<evidence type="ECO:0000256" key="3">
    <source>
        <dbReference type="ARBA" id="ARBA00007812"/>
    </source>
</evidence>
<evidence type="ECO:0000259" key="15">
    <source>
        <dbReference type="Pfam" id="PF02775"/>
    </source>
</evidence>
<dbReference type="FunFam" id="3.40.50.970:FF:000024">
    <property type="entry name" value="Pyruvate decarboxylase isozyme"/>
    <property type="match status" value="1"/>
</dbReference>
<feature type="region of interest" description="Disordered" evidence="13">
    <location>
        <begin position="343"/>
        <end position="365"/>
    </location>
</feature>
<dbReference type="GO" id="GO:0005634">
    <property type="term" value="C:nucleus"/>
    <property type="evidence" value="ECO:0007669"/>
    <property type="project" value="TreeGrafter"/>
</dbReference>
<evidence type="ECO:0000313" key="18">
    <source>
        <dbReference type="Proteomes" id="UP000304947"/>
    </source>
</evidence>
<dbReference type="CDD" id="cd07038">
    <property type="entry name" value="TPP_PYR_PDC_IPDC_like"/>
    <property type="match status" value="1"/>
</dbReference>
<keyword evidence="9 12" id="KW-0786">Thiamine pyrophosphate</keyword>
<dbReference type="Gene3D" id="3.40.50.970">
    <property type="match status" value="2"/>
</dbReference>
<evidence type="ECO:0000256" key="4">
    <source>
        <dbReference type="ARBA" id="ARBA00013202"/>
    </source>
</evidence>
<keyword evidence="8 11" id="KW-0460">Magnesium</keyword>
<evidence type="ECO:0000256" key="8">
    <source>
        <dbReference type="ARBA" id="ARBA00022842"/>
    </source>
</evidence>
<keyword evidence="6 11" id="KW-0479">Metal-binding</keyword>
<feature type="domain" description="Thiamine pyrophosphate enzyme N-terminal TPP-binding" evidence="16">
    <location>
        <begin position="10"/>
        <end position="120"/>
    </location>
</feature>
<dbReference type="Pfam" id="PF02775">
    <property type="entry name" value="TPP_enzyme_C"/>
    <property type="match status" value="1"/>
</dbReference>
<evidence type="ECO:0000256" key="1">
    <source>
        <dbReference type="ARBA" id="ARBA00001041"/>
    </source>
</evidence>
<comment type="caution">
    <text evidence="17">The sequence shown here is derived from an EMBL/GenBank/DDBJ whole genome shotgun (WGS) entry which is preliminary data.</text>
</comment>
<proteinExistence type="inferred from homology"/>
<evidence type="ECO:0000259" key="14">
    <source>
        <dbReference type="Pfam" id="PF00205"/>
    </source>
</evidence>
<sequence>MSQTPQDSITLADYVFARLHQLGIRSVFGVPGDYNLRLLDFVEPAGLHWVGNCNELNSAYAADAYARIHGVSALVTTFGVGELSAVNGIAGAYAEKAPIISIVGTPARATQEARTNVHHTFADGDFDRFAAMHTHVTIAQTNLLDPRTAPEQFDVTVQQALIHSRPVYVQIPADMVDVKVSAAGLKSEISLPAIATGDNESKVTGRVLELMHSAKKPLVFVDGESRCLDVVDEINELVKVTGWPVWTSPFGKGLVNEHLASFQGIYNADLGSKGAKDYFESADLALVFGPHFSSTNTALFSTIPKQANSVSFSERHVKIGTEITRDVSNKKLVAELLKQLDRSKLSRPETPSNSGPAQPSTEPSGLLTQKDFYRFINPLLKPGDIVMGETGTASHGTRDLILPTGSVYFTAVTWLSIGYMLPAALGAAMAQRDSEKWKNRSGSNKGGEDRVVLFIGDGSLQMTVQEISTMIREKLNIVIVVINNDGYTIERVIHGRKQTYNNIASWRYLQALNMFGATEEEVANNTFSAQTWGGLKEAMDSETLKNGKGVRMLDRATVRKSAAHLVQVSKGQPIPSKAGLNSAFLARVHICISRMTLLEILD</sequence>
<organism evidence="17 18">
    <name type="scientific">Aureobasidium pullulans</name>
    <name type="common">Black yeast</name>
    <name type="synonym">Pullularia pullulans</name>
    <dbReference type="NCBI Taxonomy" id="5580"/>
    <lineage>
        <taxon>Eukaryota</taxon>
        <taxon>Fungi</taxon>
        <taxon>Dikarya</taxon>
        <taxon>Ascomycota</taxon>
        <taxon>Pezizomycotina</taxon>
        <taxon>Dothideomycetes</taxon>
        <taxon>Dothideomycetidae</taxon>
        <taxon>Dothideales</taxon>
        <taxon>Saccotheciaceae</taxon>
        <taxon>Aureobasidium</taxon>
    </lineage>
</organism>
<dbReference type="GO" id="GO:0030976">
    <property type="term" value="F:thiamine pyrophosphate binding"/>
    <property type="evidence" value="ECO:0007669"/>
    <property type="project" value="InterPro"/>
</dbReference>
<dbReference type="InterPro" id="IPR012001">
    <property type="entry name" value="Thiamin_PyroP_enz_TPP-bd_dom"/>
</dbReference>
<feature type="domain" description="Thiamine pyrophosphate enzyme central" evidence="14">
    <location>
        <begin position="206"/>
        <end position="340"/>
    </location>
</feature>
<dbReference type="Pfam" id="PF00205">
    <property type="entry name" value="TPP_enzyme_M"/>
    <property type="match status" value="1"/>
</dbReference>
<dbReference type="InterPro" id="IPR012000">
    <property type="entry name" value="Thiamin_PyroP_enz_cen_dom"/>
</dbReference>
<dbReference type="EC" id="4.1.1.1" evidence="4"/>
<dbReference type="AlphaFoldDB" id="A0A4T0DVW2"/>
<protein>
    <recommendedName>
        <fullName evidence="5">Pyruvate decarboxylase</fullName>
        <ecNumber evidence="4">4.1.1.1</ecNumber>
    </recommendedName>
</protein>
<comment type="cofactor">
    <cofactor evidence="11">
        <name>Mg(2+)</name>
        <dbReference type="ChEBI" id="CHEBI:18420"/>
    </cofactor>
    <text evidence="11">Binds 1 Mg(2+) per subunit.</text>
</comment>
<evidence type="ECO:0000256" key="9">
    <source>
        <dbReference type="ARBA" id="ARBA00023052"/>
    </source>
</evidence>
<reference evidence="17 18" key="1">
    <citation type="submission" date="2018-10" db="EMBL/GenBank/DDBJ databases">
        <title>Fifty Aureobasidium pullulans genomes reveal a recombining polyextremotolerant generalist.</title>
        <authorList>
            <person name="Gostincar C."/>
            <person name="Turk M."/>
            <person name="Zajc J."/>
            <person name="Gunde-Cimerman N."/>
        </authorList>
    </citation>
    <scope>NUCLEOTIDE SEQUENCE [LARGE SCALE GENOMIC DNA]</scope>
    <source>
        <strain evidence="17 18">EXF-3380</strain>
    </source>
</reference>
<evidence type="ECO:0000256" key="5">
    <source>
        <dbReference type="ARBA" id="ARBA00014422"/>
    </source>
</evidence>
<dbReference type="InterPro" id="IPR012110">
    <property type="entry name" value="PDC/IPDC-like"/>
</dbReference>
<feature type="domain" description="Thiamine pyrophosphate enzyme TPP-binding" evidence="15">
    <location>
        <begin position="408"/>
        <end position="540"/>
    </location>
</feature>
<evidence type="ECO:0000256" key="2">
    <source>
        <dbReference type="ARBA" id="ARBA00001964"/>
    </source>
</evidence>
<gene>
    <name evidence="17" type="ORF">D6C83_02486</name>
</gene>
<evidence type="ECO:0000313" key="17">
    <source>
        <dbReference type="EMBL" id="TIA65287.1"/>
    </source>
</evidence>
<evidence type="ECO:0000256" key="11">
    <source>
        <dbReference type="PIRSR" id="PIRSR036565-2"/>
    </source>
</evidence>
<dbReference type="Pfam" id="PF02776">
    <property type="entry name" value="TPP_enzyme_N"/>
    <property type="match status" value="1"/>
</dbReference>
<dbReference type="InterPro" id="IPR011766">
    <property type="entry name" value="TPP_enzyme_TPP-bd"/>
</dbReference>
<feature type="binding site" evidence="11">
    <location>
        <position position="457"/>
    </location>
    <ligand>
        <name>Mg(2+)</name>
        <dbReference type="ChEBI" id="CHEBI:18420"/>
    </ligand>
</feature>
<keyword evidence="7" id="KW-0210">Decarboxylase</keyword>
<dbReference type="GO" id="GO:0000287">
    <property type="term" value="F:magnesium ion binding"/>
    <property type="evidence" value="ECO:0007669"/>
    <property type="project" value="InterPro"/>
</dbReference>
<dbReference type="InterPro" id="IPR029035">
    <property type="entry name" value="DHS-like_NAD/FAD-binding_dom"/>
</dbReference>
<dbReference type="PIRSF" id="PIRSF036565">
    <property type="entry name" value="Pyruvt_ip_decrb"/>
    <property type="match status" value="1"/>
</dbReference>
<accession>A0A4T0DVW2</accession>
<dbReference type="PANTHER" id="PTHR43452:SF11">
    <property type="entry name" value="PYRUVATE DECARBOXYLASE"/>
    <property type="match status" value="1"/>
</dbReference>
<evidence type="ECO:0000256" key="13">
    <source>
        <dbReference type="SAM" id="MobiDB-lite"/>
    </source>
</evidence>
<keyword evidence="10" id="KW-0456">Lyase</keyword>
<dbReference type="InterPro" id="IPR047214">
    <property type="entry name" value="TPP_PDC_IPDC"/>
</dbReference>
<dbReference type="CDD" id="cd02005">
    <property type="entry name" value="TPP_PDC_IPDC"/>
    <property type="match status" value="1"/>
</dbReference>
<dbReference type="GO" id="GO:0000949">
    <property type="term" value="P:aromatic amino acid family catabolic process to alcohol via Ehrlich pathway"/>
    <property type="evidence" value="ECO:0007669"/>
    <property type="project" value="TreeGrafter"/>
</dbReference>
<feature type="binding site" evidence="11">
    <location>
        <position position="486"/>
    </location>
    <ligand>
        <name>Mg(2+)</name>
        <dbReference type="ChEBI" id="CHEBI:18420"/>
    </ligand>
</feature>
<evidence type="ECO:0000256" key="10">
    <source>
        <dbReference type="ARBA" id="ARBA00023239"/>
    </source>
</evidence>
<dbReference type="InterPro" id="IPR029061">
    <property type="entry name" value="THDP-binding"/>
</dbReference>
<evidence type="ECO:0000256" key="7">
    <source>
        <dbReference type="ARBA" id="ARBA00022793"/>
    </source>
</evidence>
<dbReference type="Gene3D" id="3.40.50.1220">
    <property type="entry name" value="TPP-binding domain"/>
    <property type="match status" value="1"/>
</dbReference>
<keyword evidence="17" id="KW-0670">Pyruvate</keyword>
<dbReference type="PANTHER" id="PTHR43452">
    <property type="entry name" value="PYRUVATE DECARBOXYLASE"/>
    <property type="match status" value="1"/>
</dbReference>
<evidence type="ECO:0000256" key="12">
    <source>
        <dbReference type="RuleBase" id="RU362132"/>
    </source>
</evidence>